<evidence type="ECO:0000256" key="7">
    <source>
        <dbReference type="ARBA" id="ARBA00022927"/>
    </source>
</evidence>
<dbReference type="InterPro" id="IPR006260">
    <property type="entry name" value="TonB/TolA_C"/>
</dbReference>
<keyword evidence="3" id="KW-0813">Transport</keyword>
<evidence type="ECO:0000259" key="10">
    <source>
        <dbReference type="PROSITE" id="PS52015"/>
    </source>
</evidence>
<dbReference type="SUPFAM" id="SSF74653">
    <property type="entry name" value="TolA/TonB C-terminal domain"/>
    <property type="match status" value="1"/>
</dbReference>
<dbReference type="RefSeq" id="WP_101072414.1">
    <property type="nucleotide sequence ID" value="NZ_PISP01000001.1"/>
</dbReference>
<dbReference type="GO" id="GO:0055085">
    <property type="term" value="P:transmembrane transport"/>
    <property type="evidence" value="ECO:0007669"/>
    <property type="project" value="InterPro"/>
</dbReference>
<dbReference type="Pfam" id="PF03544">
    <property type="entry name" value="TonB_C"/>
    <property type="match status" value="1"/>
</dbReference>
<dbReference type="GO" id="GO:0015031">
    <property type="term" value="P:protein transport"/>
    <property type="evidence" value="ECO:0007669"/>
    <property type="project" value="UniProtKB-KW"/>
</dbReference>
<sequence>MAIPRNITCAIFTVISFLLIVLIFSSCSSSEKLTDGNLDHLNLNVESPQSNDDNYVVQIEGFQDDGGEDYKSVLQRLERHEWDDIVSVDDSSSTEEKNIQVEILNRPESLNRVLWQISMEHYRNHAVDYTPDHQDGESLIMSEMPELIGSFNELQKKVHYPSHMEGTGIEGRVDLVYVINEFGEVTDPEVVGGVHQSLNREAIRVIQLAKYKPGMMNGLPVKVKMNAPIFIRE</sequence>
<dbReference type="PROSITE" id="PS51257">
    <property type="entry name" value="PROKAR_LIPOPROTEIN"/>
    <property type="match status" value="1"/>
</dbReference>
<organism evidence="11 12">
    <name type="scientific">Rhodohalobacter barkolensis</name>
    <dbReference type="NCBI Taxonomy" id="2053187"/>
    <lineage>
        <taxon>Bacteria</taxon>
        <taxon>Pseudomonadati</taxon>
        <taxon>Balneolota</taxon>
        <taxon>Balneolia</taxon>
        <taxon>Balneolales</taxon>
        <taxon>Balneolaceae</taxon>
        <taxon>Rhodohalobacter</taxon>
    </lineage>
</organism>
<name>A0A2N0VLK4_9BACT</name>
<proteinExistence type="inferred from homology"/>
<dbReference type="AlphaFoldDB" id="A0A2N0VLK4"/>
<keyword evidence="5" id="KW-0997">Cell inner membrane</keyword>
<dbReference type="Proteomes" id="UP000233398">
    <property type="component" value="Unassembled WGS sequence"/>
</dbReference>
<comment type="caution">
    <text evidence="11">The sequence shown here is derived from an EMBL/GenBank/DDBJ whole genome shotgun (WGS) entry which is preliminary data.</text>
</comment>
<dbReference type="GO" id="GO:0031992">
    <property type="term" value="F:energy transducer activity"/>
    <property type="evidence" value="ECO:0007669"/>
    <property type="project" value="TreeGrafter"/>
</dbReference>
<dbReference type="InterPro" id="IPR051045">
    <property type="entry name" value="TonB-dependent_transducer"/>
</dbReference>
<dbReference type="PANTHER" id="PTHR33446">
    <property type="entry name" value="PROTEIN TONB-RELATED"/>
    <property type="match status" value="1"/>
</dbReference>
<dbReference type="Gene3D" id="3.30.1150.10">
    <property type="match status" value="1"/>
</dbReference>
<dbReference type="PANTHER" id="PTHR33446:SF2">
    <property type="entry name" value="PROTEIN TONB"/>
    <property type="match status" value="1"/>
</dbReference>
<comment type="similarity">
    <text evidence="2">Belongs to the TonB family.</text>
</comment>
<evidence type="ECO:0000256" key="9">
    <source>
        <dbReference type="ARBA" id="ARBA00023136"/>
    </source>
</evidence>
<dbReference type="PROSITE" id="PS52015">
    <property type="entry name" value="TONB_CTD"/>
    <property type="match status" value="1"/>
</dbReference>
<evidence type="ECO:0000256" key="5">
    <source>
        <dbReference type="ARBA" id="ARBA00022519"/>
    </source>
</evidence>
<evidence type="ECO:0000313" key="11">
    <source>
        <dbReference type="EMBL" id="PKD45034.1"/>
    </source>
</evidence>
<evidence type="ECO:0000256" key="3">
    <source>
        <dbReference type="ARBA" id="ARBA00022448"/>
    </source>
</evidence>
<keyword evidence="9" id="KW-0472">Membrane</keyword>
<dbReference type="InterPro" id="IPR037682">
    <property type="entry name" value="TonB_C"/>
</dbReference>
<keyword evidence="8" id="KW-1133">Transmembrane helix</keyword>
<accession>A0A2N0VLK4</accession>
<evidence type="ECO:0000313" key="12">
    <source>
        <dbReference type="Proteomes" id="UP000233398"/>
    </source>
</evidence>
<keyword evidence="6" id="KW-0812">Transmembrane</keyword>
<dbReference type="GO" id="GO:0098797">
    <property type="term" value="C:plasma membrane protein complex"/>
    <property type="evidence" value="ECO:0007669"/>
    <property type="project" value="TreeGrafter"/>
</dbReference>
<evidence type="ECO:0000256" key="4">
    <source>
        <dbReference type="ARBA" id="ARBA00022475"/>
    </source>
</evidence>
<keyword evidence="12" id="KW-1185">Reference proteome</keyword>
<reference evidence="11 12" key="1">
    <citation type="submission" date="2017-11" db="EMBL/GenBank/DDBJ databases">
        <title>Rhodohalobacter 15182 sp. nov., isolated from a salt lake.</title>
        <authorList>
            <person name="Han S."/>
        </authorList>
    </citation>
    <scope>NUCLEOTIDE SEQUENCE [LARGE SCALE GENOMIC DNA]</scope>
    <source>
        <strain evidence="11 12">15182</strain>
    </source>
</reference>
<dbReference type="NCBIfam" id="TIGR01352">
    <property type="entry name" value="tonB_Cterm"/>
    <property type="match status" value="1"/>
</dbReference>
<gene>
    <name evidence="11" type="ORF">CWD77_06145</name>
</gene>
<comment type="subcellular location">
    <subcellularLocation>
        <location evidence="1">Cell inner membrane</location>
        <topology evidence="1">Single-pass membrane protein</topology>
        <orientation evidence="1">Periplasmic side</orientation>
    </subcellularLocation>
</comment>
<evidence type="ECO:0000256" key="1">
    <source>
        <dbReference type="ARBA" id="ARBA00004383"/>
    </source>
</evidence>
<keyword evidence="7" id="KW-0653">Protein transport</keyword>
<feature type="domain" description="TonB C-terminal" evidence="10">
    <location>
        <begin position="145"/>
        <end position="233"/>
    </location>
</feature>
<dbReference type="EMBL" id="PISP01000001">
    <property type="protein sequence ID" value="PKD45034.1"/>
    <property type="molecule type" value="Genomic_DNA"/>
</dbReference>
<evidence type="ECO:0000256" key="6">
    <source>
        <dbReference type="ARBA" id="ARBA00022692"/>
    </source>
</evidence>
<protein>
    <recommendedName>
        <fullName evidence="10">TonB C-terminal domain-containing protein</fullName>
    </recommendedName>
</protein>
<evidence type="ECO:0000256" key="8">
    <source>
        <dbReference type="ARBA" id="ARBA00022989"/>
    </source>
</evidence>
<keyword evidence="4" id="KW-1003">Cell membrane</keyword>
<dbReference type="OrthoDB" id="9814002at2"/>
<evidence type="ECO:0000256" key="2">
    <source>
        <dbReference type="ARBA" id="ARBA00006555"/>
    </source>
</evidence>